<dbReference type="GO" id="GO:0005886">
    <property type="term" value="C:plasma membrane"/>
    <property type="evidence" value="ECO:0007669"/>
    <property type="project" value="UniProtKB-SubCell"/>
</dbReference>
<dbReference type="PANTHER" id="PTHR43531:SF11">
    <property type="entry name" value="METHYL-ACCEPTING CHEMOTAXIS PROTEIN 3"/>
    <property type="match status" value="1"/>
</dbReference>
<evidence type="ECO:0000256" key="8">
    <source>
        <dbReference type="PROSITE-ProRule" id="PRU00284"/>
    </source>
</evidence>
<dbReference type="AlphaFoldDB" id="A0A1P8KJ40"/>
<keyword evidence="4 10" id="KW-0812">Transmembrane</keyword>
<dbReference type="GO" id="GO:0004888">
    <property type="term" value="F:transmembrane signaling receptor activity"/>
    <property type="evidence" value="ECO:0007669"/>
    <property type="project" value="TreeGrafter"/>
</dbReference>
<dbReference type="GO" id="GO:0006935">
    <property type="term" value="P:chemotaxis"/>
    <property type="evidence" value="ECO:0007669"/>
    <property type="project" value="UniProtKB-KW"/>
</dbReference>
<dbReference type="InterPro" id="IPR033480">
    <property type="entry name" value="sCache_2"/>
</dbReference>
<dbReference type="OrthoDB" id="5348717at2"/>
<dbReference type="RefSeq" id="WP_076083202.1">
    <property type="nucleotide sequence ID" value="NZ_CP019070.1"/>
</dbReference>
<dbReference type="Pfam" id="PF00015">
    <property type="entry name" value="MCPsignal"/>
    <property type="match status" value="1"/>
</dbReference>
<dbReference type="PROSITE" id="PS50111">
    <property type="entry name" value="CHEMOTAXIS_TRANSDUC_2"/>
    <property type="match status" value="1"/>
</dbReference>
<dbReference type="SMART" id="SM00283">
    <property type="entry name" value="MA"/>
    <property type="match status" value="1"/>
</dbReference>
<dbReference type="InterPro" id="IPR004010">
    <property type="entry name" value="Double_Cache_2"/>
</dbReference>
<gene>
    <name evidence="12" type="ORF">LPB137_01005</name>
</gene>
<dbReference type="Gene3D" id="6.10.340.10">
    <property type="match status" value="1"/>
</dbReference>
<evidence type="ECO:0000256" key="4">
    <source>
        <dbReference type="ARBA" id="ARBA00022692"/>
    </source>
</evidence>
<dbReference type="Pfam" id="PF08269">
    <property type="entry name" value="dCache_2"/>
    <property type="match status" value="1"/>
</dbReference>
<accession>A0A1P8KJ40</accession>
<dbReference type="GO" id="GO:0007165">
    <property type="term" value="P:signal transduction"/>
    <property type="evidence" value="ECO:0007669"/>
    <property type="project" value="UniProtKB-KW"/>
</dbReference>
<dbReference type="InterPro" id="IPR051310">
    <property type="entry name" value="MCP_chemotaxis"/>
</dbReference>
<feature type="coiled-coil region" evidence="9">
    <location>
        <begin position="558"/>
        <end position="588"/>
    </location>
</feature>
<dbReference type="InterPro" id="IPR004089">
    <property type="entry name" value="MCPsignal_dom"/>
</dbReference>
<keyword evidence="13" id="KW-1185">Reference proteome</keyword>
<dbReference type="KEGG" id="alp:LPB137_01005"/>
<evidence type="ECO:0000313" key="13">
    <source>
        <dbReference type="Proteomes" id="UP000186074"/>
    </source>
</evidence>
<dbReference type="STRING" id="1850254.LPB137_01005"/>
<evidence type="ECO:0000256" key="3">
    <source>
        <dbReference type="ARBA" id="ARBA00022500"/>
    </source>
</evidence>
<proteinExistence type="inferred from homology"/>
<feature type="transmembrane region" description="Helical" evidence="10">
    <location>
        <begin position="12"/>
        <end position="32"/>
    </location>
</feature>
<dbReference type="Proteomes" id="UP000186074">
    <property type="component" value="Chromosome"/>
</dbReference>
<protein>
    <recommendedName>
        <fullName evidence="11">Methyl-accepting transducer domain-containing protein</fullName>
    </recommendedName>
</protein>
<name>A0A1P8KJ40_9BACT</name>
<reference evidence="12 13" key="1">
    <citation type="submission" date="2017-01" db="EMBL/GenBank/DDBJ databases">
        <title>Genome sequencing of Arcobacter sp. LPB0137.</title>
        <authorList>
            <person name="Lee G.-W."/>
            <person name="Yi H."/>
        </authorList>
    </citation>
    <scope>NUCLEOTIDE SEQUENCE [LARGE SCALE GENOMIC DNA]</scope>
    <source>
        <strain evidence="12 13">LPB0137</strain>
    </source>
</reference>
<dbReference type="CDD" id="cd11386">
    <property type="entry name" value="MCP_signal"/>
    <property type="match status" value="1"/>
</dbReference>
<evidence type="ECO:0000256" key="1">
    <source>
        <dbReference type="ARBA" id="ARBA00004651"/>
    </source>
</evidence>
<dbReference type="Gene3D" id="3.30.450.20">
    <property type="entry name" value="PAS domain"/>
    <property type="match status" value="2"/>
</dbReference>
<evidence type="ECO:0000256" key="6">
    <source>
        <dbReference type="ARBA" id="ARBA00023136"/>
    </source>
</evidence>
<evidence type="ECO:0000256" key="5">
    <source>
        <dbReference type="ARBA" id="ARBA00022989"/>
    </source>
</evidence>
<evidence type="ECO:0000256" key="2">
    <source>
        <dbReference type="ARBA" id="ARBA00022475"/>
    </source>
</evidence>
<dbReference type="Gene3D" id="1.10.287.950">
    <property type="entry name" value="Methyl-accepting chemotaxis protein"/>
    <property type="match status" value="1"/>
</dbReference>
<keyword evidence="8" id="KW-0807">Transducer</keyword>
<evidence type="ECO:0000313" key="12">
    <source>
        <dbReference type="EMBL" id="APW64516.1"/>
    </source>
</evidence>
<evidence type="ECO:0000256" key="10">
    <source>
        <dbReference type="SAM" id="Phobius"/>
    </source>
</evidence>
<comment type="subcellular location">
    <subcellularLocation>
        <location evidence="1">Cell membrane</location>
        <topology evidence="1">Multi-pass membrane protein</topology>
    </subcellularLocation>
</comment>
<keyword evidence="5 10" id="KW-1133">Transmembrane helix</keyword>
<evidence type="ECO:0000256" key="9">
    <source>
        <dbReference type="SAM" id="Coils"/>
    </source>
</evidence>
<evidence type="ECO:0000256" key="7">
    <source>
        <dbReference type="ARBA" id="ARBA00029447"/>
    </source>
</evidence>
<keyword evidence="2" id="KW-1003">Cell membrane</keyword>
<feature type="transmembrane region" description="Helical" evidence="10">
    <location>
        <begin position="354"/>
        <end position="376"/>
    </location>
</feature>
<keyword evidence="9" id="KW-0175">Coiled coil</keyword>
<sequence>MFKNGSIKIKLLSTIIGSMVLITVIMLAQSIISLKSTSNSIIEKSSSSAFKAKEEELKNYVSLAYKTIESYHERTAQDKIQAEVENYLLEQTNFIFTIINSEYNKYKDTLSNEELKQRIKSIISASRFGESGYFFAYNPNGINMVHPIKPSLEGKDLSKLKDTNGVMIIQELLKAGKSEKADGFITYLWPKPGFEKDQLKVSYVKMFKPLNWIIGTGSYLTDVEEKMKAEALDAISKMKYGKNGYYWINDSNHVVLMHGAKPELAGKNLYDFKDKKGKYLYREIVKSTNEKKEGSLVKYYWGIPGKTGEFEKFSYVKKFEPWDFIIGTGSYVTEIEEKVAQMNEETNESIDSSIVSIVTQIIIVIVIISFLIILFMKKIIFTPLTNFQNGLLSFFKYVNKEEKEIKSLVITSNDEIGQMSTLINENIEKTKNIIEQDNVLINDVKDIVNHVGEGFLEKRISSSTNNESLEELKSLLNNMLDNVQTLVGTNINALSDVLEQYAKRNFTEKIDPTNSGKIGNDIINMNKMITKILQDNQNDGQSLQKRSEELTSNVNILNQNANSQAASLEETAASIEEITGNIKQTSEKAHEMLAISRKTQNSANIGKDLATKTVNSMDDINETVIAINDAISVIDQIAFQTNILSLNAAVEAATAGEAGKGFAVVAAEVRNLASRSAEAAKEIKDLVESATIKANEGKEISSSMIEGFTELEARIEETSHLIDDVSNAAQEQNTGMTQISDAVNQLDKFTQQNASVADRTNTIAMETNKSANDTVAKVRENDFDGKS</sequence>
<dbReference type="SMART" id="SM01049">
    <property type="entry name" value="Cache_2"/>
    <property type="match status" value="2"/>
</dbReference>
<evidence type="ECO:0000259" key="11">
    <source>
        <dbReference type="PROSITE" id="PS50111"/>
    </source>
</evidence>
<dbReference type="SUPFAM" id="SSF58104">
    <property type="entry name" value="Methyl-accepting chemotaxis protein (MCP) signaling domain"/>
    <property type="match status" value="1"/>
</dbReference>
<feature type="domain" description="Methyl-accepting transducer" evidence="11">
    <location>
        <begin position="539"/>
        <end position="768"/>
    </location>
</feature>
<dbReference type="PANTHER" id="PTHR43531">
    <property type="entry name" value="PROTEIN ICFG"/>
    <property type="match status" value="1"/>
</dbReference>
<keyword evidence="3" id="KW-0145">Chemotaxis</keyword>
<dbReference type="EMBL" id="CP019070">
    <property type="protein sequence ID" value="APW64516.1"/>
    <property type="molecule type" value="Genomic_DNA"/>
</dbReference>
<comment type="similarity">
    <text evidence="7">Belongs to the methyl-accepting chemotaxis (MCP) protein family.</text>
</comment>
<organism evidence="12 13">
    <name type="scientific">Poseidonibacter parvus</name>
    <dbReference type="NCBI Taxonomy" id="1850254"/>
    <lineage>
        <taxon>Bacteria</taxon>
        <taxon>Pseudomonadati</taxon>
        <taxon>Campylobacterota</taxon>
        <taxon>Epsilonproteobacteria</taxon>
        <taxon>Campylobacterales</taxon>
        <taxon>Arcobacteraceae</taxon>
        <taxon>Poseidonibacter</taxon>
    </lineage>
</organism>
<keyword evidence="6 10" id="KW-0472">Membrane</keyword>